<comment type="caution">
    <text evidence="1">The sequence shown here is derived from an EMBL/GenBank/DDBJ whole genome shotgun (WGS) entry which is preliminary data.</text>
</comment>
<protein>
    <recommendedName>
        <fullName evidence="3">Transposase</fullName>
    </recommendedName>
</protein>
<name>A0A8X6R695_TRICX</name>
<evidence type="ECO:0000313" key="1">
    <source>
        <dbReference type="EMBL" id="GFX88895.1"/>
    </source>
</evidence>
<proteinExistence type="predicted"/>
<sequence>MVNLPWRDPRFMNGNGVLKSAESSSKTMNALYDLRLHGTRTMLDWCLNMFEKIVAKHFNKSLRVNTPERHRLKESIRRKRPQFQKSDDWYILHDNVSAHQSPTGKGDP</sequence>
<gene>
    <name evidence="1" type="ORF">TNCV_2576021</name>
</gene>
<dbReference type="EMBL" id="BMAU01021062">
    <property type="protein sequence ID" value="GFX88895.1"/>
    <property type="molecule type" value="Genomic_DNA"/>
</dbReference>
<evidence type="ECO:0008006" key="3">
    <source>
        <dbReference type="Google" id="ProtNLM"/>
    </source>
</evidence>
<dbReference type="Proteomes" id="UP000887159">
    <property type="component" value="Unassembled WGS sequence"/>
</dbReference>
<accession>A0A8X6R695</accession>
<dbReference type="AlphaFoldDB" id="A0A8X6R695"/>
<keyword evidence="2" id="KW-1185">Reference proteome</keyword>
<organism evidence="1 2">
    <name type="scientific">Trichonephila clavipes</name>
    <name type="common">Golden silk orbweaver</name>
    <name type="synonym">Nephila clavipes</name>
    <dbReference type="NCBI Taxonomy" id="2585209"/>
    <lineage>
        <taxon>Eukaryota</taxon>
        <taxon>Metazoa</taxon>
        <taxon>Ecdysozoa</taxon>
        <taxon>Arthropoda</taxon>
        <taxon>Chelicerata</taxon>
        <taxon>Arachnida</taxon>
        <taxon>Araneae</taxon>
        <taxon>Araneomorphae</taxon>
        <taxon>Entelegynae</taxon>
        <taxon>Araneoidea</taxon>
        <taxon>Nephilidae</taxon>
        <taxon>Trichonephila</taxon>
    </lineage>
</organism>
<reference evidence="1" key="1">
    <citation type="submission" date="2020-08" db="EMBL/GenBank/DDBJ databases">
        <title>Multicomponent nature underlies the extraordinary mechanical properties of spider dragline silk.</title>
        <authorList>
            <person name="Kono N."/>
            <person name="Nakamura H."/>
            <person name="Mori M."/>
            <person name="Yoshida Y."/>
            <person name="Ohtoshi R."/>
            <person name="Malay A.D."/>
            <person name="Moran D.A.P."/>
            <person name="Tomita M."/>
            <person name="Numata K."/>
            <person name="Arakawa K."/>
        </authorList>
    </citation>
    <scope>NUCLEOTIDE SEQUENCE</scope>
</reference>
<evidence type="ECO:0000313" key="2">
    <source>
        <dbReference type="Proteomes" id="UP000887159"/>
    </source>
</evidence>